<accession>A0ABU8S6M2</accession>
<protein>
    <submittedName>
        <fullName evidence="2">Uncharacterized protein</fullName>
    </submittedName>
</protein>
<name>A0ABU8S6M2_9SPHN</name>
<feature type="compositionally biased region" description="Basic and acidic residues" evidence="1">
    <location>
        <begin position="1"/>
        <end position="10"/>
    </location>
</feature>
<gene>
    <name evidence="2" type="ORF">WG900_06770</name>
</gene>
<dbReference type="RefSeq" id="WP_339965783.1">
    <property type="nucleotide sequence ID" value="NZ_JBBHJY010000002.1"/>
</dbReference>
<organism evidence="2 3">
    <name type="scientific">Novosphingobium aquae</name>
    <dbReference type="NCBI Taxonomy" id="3133435"/>
    <lineage>
        <taxon>Bacteria</taxon>
        <taxon>Pseudomonadati</taxon>
        <taxon>Pseudomonadota</taxon>
        <taxon>Alphaproteobacteria</taxon>
        <taxon>Sphingomonadales</taxon>
        <taxon>Sphingomonadaceae</taxon>
        <taxon>Novosphingobium</taxon>
    </lineage>
</organism>
<dbReference type="EMBL" id="JBBHJY010000002">
    <property type="protein sequence ID" value="MEJ6009617.1"/>
    <property type="molecule type" value="Genomic_DNA"/>
</dbReference>
<evidence type="ECO:0000313" key="3">
    <source>
        <dbReference type="Proteomes" id="UP001379235"/>
    </source>
</evidence>
<keyword evidence="3" id="KW-1185">Reference proteome</keyword>
<dbReference type="Proteomes" id="UP001379235">
    <property type="component" value="Unassembled WGS sequence"/>
</dbReference>
<feature type="region of interest" description="Disordered" evidence="1">
    <location>
        <begin position="1"/>
        <end position="35"/>
    </location>
</feature>
<sequence length="50" mass="5766">MSYIWTDKEQAGNAQGANRKPWSEPQIVRLRPGTPEYDRARKALLGHQED</sequence>
<comment type="caution">
    <text evidence="2">The sequence shown here is derived from an EMBL/GenBank/DDBJ whole genome shotgun (WGS) entry which is preliminary data.</text>
</comment>
<reference evidence="2 3" key="1">
    <citation type="submission" date="2024-03" db="EMBL/GenBank/DDBJ databases">
        <authorList>
            <person name="Jo J.-H."/>
        </authorList>
    </citation>
    <scope>NUCLEOTIDE SEQUENCE [LARGE SCALE GENOMIC DNA]</scope>
    <source>
        <strain evidence="2 3">AS3R-12</strain>
    </source>
</reference>
<evidence type="ECO:0000313" key="2">
    <source>
        <dbReference type="EMBL" id="MEJ6009617.1"/>
    </source>
</evidence>
<evidence type="ECO:0000256" key="1">
    <source>
        <dbReference type="SAM" id="MobiDB-lite"/>
    </source>
</evidence>
<proteinExistence type="predicted"/>